<name>A0ABX8Z8B7_9NEIS</name>
<sequence>MLDRITSLFSREKSPLANAKLATQWCKQIESLDPASQCNKVHGLISDFVAAADKVSIDRLQALMLLDEQVQEAYDAVCYQYVSNPRMSKDMEQKLWKSVVSFASDMVQAYQRFVQAENNEAQQQQFDLLMPLVLARSLRYIAIQAKWHYFRFERVPSKLWIQAHQMYRLSEVGAFDSNPFQLYPAYKKDVSSCADEYIQMLMLNTLANNNLSVRQIDLVDSWLEHWSKLIQFGRKYQEDRHHFCVNLQESQGPQKINNDLIGEPYRYWGLNDLIGQIQEILGKLMTGSSYASLELGADARGPAVGELLKHLDVFWTMCMRNSQVKRSERKKVTKAADIIYGLDRVCRYVKQDNDRFSRQGVETKDQVDYDEIMDMRLYGFVSSRTKEKLAANPYSFTVNKKENDWQAWAIDNESADGFGAVIRFSENEWIRPSLLIGARASSADNWNVGILRRIARLSEDEVSVGVQVVSGTPVMVGMKSEQNDRIENITVAEIGFTGGLELPNVRTALYVPHQINGSSVNTLIMNSADYGLDKIYQVNARDKKFSVSLGSVLEKGVDWSWVTVNVLRQD</sequence>
<reference evidence="1 2" key="1">
    <citation type="submission" date="2021-08" db="EMBL/GenBank/DDBJ databases">
        <title>complete genome sequencing of Deefgea sp. D25.</title>
        <authorList>
            <person name="Bae J.-W."/>
            <person name="Gim D.-H."/>
        </authorList>
    </citation>
    <scope>NUCLEOTIDE SEQUENCE [LARGE SCALE GENOMIC DNA]</scope>
    <source>
        <strain evidence="1 2">D25</strain>
    </source>
</reference>
<dbReference type="Proteomes" id="UP000825679">
    <property type="component" value="Chromosome"/>
</dbReference>
<dbReference type="RefSeq" id="WP_221007351.1">
    <property type="nucleotide sequence ID" value="NZ_CP081150.1"/>
</dbReference>
<keyword evidence="2" id="KW-1185">Reference proteome</keyword>
<protein>
    <submittedName>
        <fullName evidence="1">Uncharacterized protein</fullName>
    </submittedName>
</protein>
<organism evidence="1 2">
    <name type="scientific">Deefgea tanakiae</name>
    <dbReference type="NCBI Taxonomy" id="2865840"/>
    <lineage>
        <taxon>Bacteria</taxon>
        <taxon>Pseudomonadati</taxon>
        <taxon>Pseudomonadota</taxon>
        <taxon>Betaproteobacteria</taxon>
        <taxon>Neisseriales</taxon>
        <taxon>Chitinibacteraceae</taxon>
        <taxon>Deefgea</taxon>
    </lineage>
</organism>
<proteinExistence type="predicted"/>
<accession>A0ABX8Z8B7</accession>
<dbReference type="EMBL" id="CP081150">
    <property type="protein sequence ID" value="QZA78831.1"/>
    <property type="molecule type" value="Genomic_DNA"/>
</dbReference>
<gene>
    <name evidence="1" type="ORF">K4H28_05335</name>
</gene>
<evidence type="ECO:0000313" key="2">
    <source>
        <dbReference type="Proteomes" id="UP000825679"/>
    </source>
</evidence>
<evidence type="ECO:0000313" key="1">
    <source>
        <dbReference type="EMBL" id="QZA78831.1"/>
    </source>
</evidence>